<dbReference type="InterPro" id="IPR006311">
    <property type="entry name" value="TAT_signal"/>
</dbReference>
<keyword evidence="1" id="KW-0732">Signal</keyword>
<evidence type="ECO:0000313" key="2">
    <source>
        <dbReference type="EMBL" id="GAA0589546.1"/>
    </source>
</evidence>
<name>A0ABP3QER7_9PROT</name>
<dbReference type="EMBL" id="BAAAFZ010000046">
    <property type="protein sequence ID" value="GAA0589546.1"/>
    <property type="molecule type" value="Genomic_DNA"/>
</dbReference>
<protein>
    <submittedName>
        <fullName evidence="2">Uncharacterized protein</fullName>
    </submittedName>
</protein>
<feature type="chain" id="PRO_5046610550" evidence="1">
    <location>
        <begin position="31"/>
        <end position="343"/>
    </location>
</feature>
<reference evidence="3" key="1">
    <citation type="journal article" date="2019" name="Int. J. Syst. Evol. Microbiol.">
        <title>The Global Catalogue of Microorganisms (GCM) 10K type strain sequencing project: providing services to taxonomists for standard genome sequencing and annotation.</title>
        <authorList>
            <consortium name="The Broad Institute Genomics Platform"/>
            <consortium name="The Broad Institute Genome Sequencing Center for Infectious Disease"/>
            <person name="Wu L."/>
            <person name="Ma J."/>
        </authorList>
    </citation>
    <scope>NUCLEOTIDE SEQUENCE [LARGE SCALE GENOMIC DNA]</scope>
    <source>
        <strain evidence="3">JCM 9933</strain>
    </source>
</reference>
<accession>A0ABP3QER7</accession>
<sequence length="343" mass="34531">MTPPPPPAARRRVLRATAAGLAAGALPAFAARAALPLSPATLLVPGPDDGAHERWSARLAAFLSRGATAAAMAVARVERKVLGGPDGVTAANRFSALVEPDGRTSLVLSGGAAQARLVGDPRARFDAAGWLPVCAAEGLAVVAGRVPLPAASGGGVVRVAVWGAGSPAATALCGLGMMGLHAVPVTGLAPLQAEAALMEGSVDVVLLHGPDVPARLSALDAQPWFTLDAAGARDAALPDVPCMSELASGPTVLRAAVQAAAAAARLHAALVLPALTPAERVASWRAAVARWSEEEARVAAAAGMRVLTGAEAAPLLSAALAPPTEAALAYRDWLQQRFNWRAS</sequence>
<dbReference type="Proteomes" id="UP001501588">
    <property type="component" value="Unassembled WGS sequence"/>
</dbReference>
<organism evidence="2 3">
    <name type="scientific">Craurococcus roseus</name>
    <dbReference type="NCBI Taxonomy" id="77585"/>
    <lineage>
        <taxon>Bacteria</taxon>
        <taxon>Pseudomonadati</taxon>
        <taxon>Pseudomonadota</taxon>
        <taxon>Alphaproteobacteria</taxon>
        <taxon>Acetobacterales</taxon>
        <taxon>Acetobacteraceae</taxon>
        <taxon>Craurococcus</taxon>
    </lineage>
</organism>
<gene>
    <name evidence="2" type="ORF">GCM10009416_30140</name>
</gene>
<evidence type="ECO:0000313" key="3">
    <source>
        <dbReference type="Proteomes" id="UP001501588"/>
    </source>
</evidence>
<keyword evidence="3" id="KW-1185">Reference proteome</keyword>
<comment type="caution">
    <text evidence="2">The sequence shown here is derived from an EMBL/GenBank/DDBJ whole genome shotgun (WGS) entry which is preliminary data.</text>
</comment>
<feature type="signal peptide" evidence="1">
    <location>
        <begin position="1"/>
        <end position="30"/>
    </location>
</feature>
<dbReference type="PROSITE" id="PS51318">
    <property type="entry name" value="TAT"/>
    <property type="match status" value="1"/>
</dbReference>
<evidence type="ECO:0000256" key="1">
    <source>
        <dbReference type="SAM" id="SignalP"/>
    </source>
</evidence>
<proteinExistence type="predicted"/>